<dbReference type="SUPFAM" id="SSF69593">
    <property type="entry name" value="Glycerol-3-phosphate (1)-acyltransferase"/>
    <property type="match status" value="1"/>
</dbReference>
<sequence>MNNPNKYIDVSLSIKEKIPSTYKKLPNYMFRLIERIILQDEMNSIIQQSSHLQGIDMVNWILRFFGVKVKVQGQHLIPINGRNIFPSNHPTGGLDGLSIISEIAKINTNTKFIVNDLLRVVKGLESLCIYIARFGNINRRDAKSINDAFSSNINVILHPAGSVSKRNPLRICDLEWNKFFIRKAIQFERNVIPIHIKAANSSLFYNIATIRKLFFIQSNLEMFFLPREMFNKKGHTIRITFGKPIPYNAFDTSKTNFEWAQKVREYVYLIGNREYSSPSMIPDFNSVL</sequence>
<gene>
    <name evidence="2" type="ORF">METZ01_LOCUS53954</name>
</gene>
<organism evidence="2">
    <name type="scientific">marine metagenome</name>
    <dbReference type="NCBI Taxonomy" id="408172"/>
    <lineage>
        <taxon>unclassified sequences</taxon>
        <taxon>metagenomes</taxon>
        <taxon>ecological metagenomes</taxon>
    </lineage>
</organism>
<dbReference type="AlphaFoldDB" id="A0A381SAI9"/>
<dbReference type="Pfam" id="PF19576">
    <property type="entry name" value="Acyltransf_2"/>
    <property type="match status" value="1"/>
</dbReference>
<protein>
    <recommendedName>
        <fullName evidence="1">Putative acyltransferase ACT14924-like acyltransferase domain-containing protein</fullName>
    </recommendedName>
</protein>
<accession>A0A381SAI9</accession>
<evidence type="ECO:0000313" key="2">
    <source>
        <dbReference type="EMBL" id="SVA01100.1"/>
    </source>
</evidence>
<name>A0A381SAI9_9ZZZZ</name>
<proteinExistence type="predicted"/>
<dbReference type="InterPro" id="IPR045746">
    <property type="entry name" value="ACT14924-like_Acyltransf_dom"/>
</dbReference>
<evidence type="ECO:0000259" key="1">
    <source>
        <dbReference type="Pfam" id="PF19576"/>
    </source>
</evidence>
<dbReference type="EMBL" id="UINC01002869">
    <property type="protein sequence ID" value="SVA01100.1"/>
    <property type="molecule type" value="Genomic_DNA"/>
</dbReference>
<reference evidence="2" key="1">
    <citation type="submission" date="2018-05" db="EMBL/GenBank/DDBJ databases">
        <authorList>
            <person name="Lanie J.A."/>
            <person name="Ng W.-L."/>
            <person name="Kazmierczak K.M."/>
            <person name="Andrzejewski T.M."/>
            <person name="Davidsen T.M."/>
            <person name="Wayne K.J."/>
            <person name="Tettelin H."/>
            <person name="Glass J.I."/>
            <person name="Rusch D."/>
            <person name="Podicherti R."/>
            <person name="Tsui H.-C.T."/>
            <person name="Winkler M.E."/>
        </authorList>
    </citation>
    <scope>NUCLEOTIDE SEQUENCE</scope>
</reference>
<feature type="domain" description="Putative acyltransferase ACT14924-like acyltransferase" evidence="1">
    <location>
        <begin position="14"/>
        <end position="272"/>
    </location>
</feature>